<dbReference type="EMBL" id="BSNL01000001">
    <property type="protein sequence ID" value="GLQ28507.1"/>
    <property type="molecule type" value="Genomic_DNA"/>
</dbReference>
<keyword evidence="3" id="KW-1185">Reference proteome</keyword>
<accession>A0ABQ5VNJ7</accession>
<dbReference type="Proteomes" id="UP001161388">
    <property type="component" value="Unassembled WGS sequence"/>
</dbReference>
<sequence length="334" mass="35184">MPTTTLGDLSQSYSMRLRNLSLRQDIDRLTTELASGQVADVRDVLAGNYSYLSDIEQRSSNLQGYAVATTEASLFAGAVQNALGAVGQFGADLSASLLIAGNSAIGVTGSNTVAEAKNALEGMIGAINTDSAGRYLFSGAATDQPPLADAETLLTAMRTALAGAATPDDLLADAETWFADPAGFEATMYQGSSDAIGPFNLSQSSKVSLDLRAIDPKLREVLKLTAVAALATDPTFGFTVESQSELFDKTGQALMAGQEGVIALRANVGFIEERIDQVASRNAAEQTALDFAKVDLLKIDPYAAATQLQEAQFQLQSLYSVTVRMSQLSLVNFL</sequence>
<reference evidence="2" key="2">
    <citation type="submission" date="2023-01" db="EMBL/GenBank/DDBJ databases">
        <title>Draft genome sequence of Sulfitobacter pacificus strain NBRC 109915.</title>
        <authorList>
            <person name="Sun Q."/>
            <person name="Mori K."/>
        </authorList>
    </citation>
    <scope>NUCLEOTIDE SEQUENCE</scope>
    <source>
        <strain evidence="2">NBRC 109915</strain>
    </source>
</reference>
<comment type="caution">
    <text evidence="2">The sequence shown here is derived from an EMBL/GenBank/DDBJ whole genome shotgun (WGS) entry which is preliminary data.</text>
</comment>
<organism evidence="2 3">
    <name type="scientific">Sulfitobacter pacificus</name>
    <dbReference type="NCBI Taxonomy" id="1499314"/>
    <lineage>
        <taxon>Bacteria</taxon>
        <taxon>Pseudomonadati</taxon>
        <taxon>Pseudomonadota</taxon>
        <taxon>Alphaproteobacteria</taxon>
        <taxon>Rhodobacterales</taxon>
        <taxon>Roseobacteraceae</taxon>
        <taxon>Sulfitobacter</taxon>
    </lineage>
</organism>
<dbReference type="SUPFAM" id="SSF64518">
    <property type="entry name" value="Phase 1 flagellin"/>
    <property type="match status" value="1"/>
</dbReference>
<evidence type="ECO:0000259" key="1">
    <source>
        <dbReference type="Pfam" id="PF00700"/>
    </source>
</evidence>
<evidence type="ECO:0000313" key="3">
    <source>
        <dbReference type="Proteomes" id="UP001161388"/>
    </source>
</evidence>
<evidence type="ECO:0000313" key="2">
    <source>
        <dbReference type="EMBL" id="GLQ28507.1"/>
    </source>
</evidence>
<reference evidence="2" key="1">
    <citation type="journal article" date="2014" name="Int. J. Syst. Evol. Microbiol.">
        <title>Complete genome of a new Firmicutes species belonging to the dominant human colonic microbiota ('Ruminococcus bicirculans') reveals two chromosomes and a selective capacity to utilize plant glucans.</title>
        <authorList>
            <consortium name="NISC Comparative Sequencing Program"/>
            <person name="Wegmann U."/>
            <person name="Louis P."/>
            <person name="Goesmann A."/>
            <person name="Henrissat B."/>
            <person name="Duncan S.H."/>
            <person name="Flint H.J."/>
        </authorList>
    </citation>
    <scope>NUCLEOTIDE SEQUENCE</scope>
    <source>
        <strain evidence="2">NBRC 109915</strain>
    </source>
</reference>
<dbReference type="InterPro" id="IPR046358">
    <property type="entry name" value="Flagellin_C"/>
</dbReference>
<dbReference type="Pfam" id="PF00700">
    <property type="entry name" value="Flagellin_C"/>
    <property type="match status" value="1"/>
</dbReference>
<dbReference type="RefSeq" id="WP_284374963.1">
    <property type="nucleotide sequence ID" value="NZ_BSNL01000001.1"/>
</dbReference>
<proteinExistence type="predicted"/>
<feature type="domain" description="Flagellin C-terminal" evidence="1">
    <location>
        <begin position="261"/>
        <end position="334"/>
    </location>
</feature>
<protein>
    <recommendedName>
        <fullName evidence="1">Flagellin C-terminal domain-containing protein</fullName>
    </recommendedName>
</protein>
<name>A0ABQ5VNJ7_9RHOB</name>
<dbReference type="Gene3D" id="1.20.1330.10">
    <property type="entry name" value="f41 fragment of flagellin, N-terminal domain"/>
    <property type="match status" value="1"/>
</dbReference>
<gene>
    <name evidence="2" type="ORF">GCM10007927_33100</name>
</gene>